<comment type="caution">
    <text evidence="2">The sequence shown here is derived from an EMBL/GenBank/DDBJ whole genome shotgun (WGS) entry which is preliminary data.</text>
</comment>
<evidence type="ECO:0000313" key="1">
    <source>
        <dbReference type="EMBL" id="CAH0493285.1"/>
    </source>
</evidence>
<dbReference type="Proteomes" id="UP001159659">
    <property type="component" value="Unassembled WGS sequence"/>
</dbReference>
<accession>A0AAV0UI14</accession>
<sequence length="166" mass="18804">MFPIAFLETQNIKTGPNFNEWLIANNYKTLRAFMDDEKKYKVDLGVNFACGRTDINGTARPIPENGVMLVSGYTHNGPCEVWLHNKKVSKGDNCHNDFPLNTHCIDFSSCKGTCVLRWYWLAVRFVMNKYSWQAYKACVNVMSGDQPVAPPECKPIGADPEPYTQS</sequence>
<dbReference type="EMBL" id="CAKLBC010001710">
    <property type="protein sequence ID" value="CAH0493285.1"/>
    <property type="molecule type" value="Genomic_DNA"/>
</dbReference>
<gene>
    <name evidence="1" type="ORF">PFR001_LOCUS8432</name>
    <name evidence="2" type="ORF">PFR002_LOCUS7883</name>
</gene>
<proteinExistence type="predicted"/>
<dbReference type="AlphaFoldDB" id="A0AAV0UI14"/>
<evidence type="ECO:0000313" key="4">
    <source>
        <dbReference type="Proteomes" id="UP001159659"/>
    </source>
</evidence>
<name>A0AAV0UI14_9STRA</name>
<evidence type="ECO:0000313" key="2">
    <source>
        <dbReference type="EMBL" id="CAI5735788.1"/>
    </source>
</evidence>
<keyword evidence="3" id="KW-1185">Reference proteome</keyword>
<reference evidence="1 3" key="1">
    <citation type="submission" date="2021-11" db="EMBL/GenBank/DDBJ databases">
        <authorList>
            <person name="Islam A."/>
            <person name="Islam S."/>
            <person name="Flora M.S."/>
            <person name="Rahman M."/>
            <person name="Ziaur R.M."/>
            <person name="Epstein J.H."/>
            <person name="Hassan M."/>
            <person name="Klassen M."/>
            <person name="Woodard K."/>
            <person name="Webb A."/>
            <person name="Webby R.J."/>
            <person name="El Zowalaty M.E."/>
        </authorList>
    </citation>
    <scope>NUCLEOTIDE SEQUENCE [LARGE SCALE GENOMIC DNA]</scope>
    <source>
        <strain evidence="1">Pf1</strain>
    </source>
</reference>
<dbReference type="EMBL" id="CANTFK010000978">
    <property type="protein sequence ID" value="CAI5735788.1"/>
    <property type="molecule type" value="Genomic_DNA"/>
</dbReference>
<dbReference type="Proteomes" id="UP001157938">
    <property type="component" value="Unassembled WGS sequence"/>
</dbReference>
<protein>
    <submittedName>
        <fullName evidence="2">Uncharacterized protein</fullName>
    </submittedName>
</protein>
<evidence type="ECO:0000313" key="3">
    <source>
        <dbReference type="Proteomes" id="UP001157938"/>
    </source>
</evidence>
<organism evidence="2 4">
    <name type="scientific">Peronospora farinosa</name>
    <dbReference type="NCBI Taxonomy" id="134698"/>
    <lineage>
        <taxon>Eukaryota</taxon>
        <taxon>Sar</taxon>
        <taxon>Stramenopiles</taxon>
        <taxon>Oomycota</taxon>
        <taxon>Peronosporomycetes</taxon>
        <taxon>Peronosporales</taxon>
        <taxon>Peronosporaceae</taxon>
        <taxon>Peronospora</taxon>
    </lineage>
</organism>
<reference evidence="2" key="2">
    <citation type="submission" date="2022-12" db="EMBL/GenBank/DDBJ databases">
        <authorList>
            <person name="Webb A."/>
        </authorList>
    </citation>
    <scope>NUCLEOTIDE SEQUENCE</scope>
    <source>
        <strain evidence="2">Pf2</strain>
    </source>
</reference>